<keyword evidence="13" id="KW-0902">Two-component regulatory system</keyword>
<dbReference type="Pfam" id="PF00512">
    <property type="entry name" value="HisKA"/>
    <property type="match status" value="1"/>
</dbReference>
<dbReference type="InterPro" id="IPR000014">
    <property type="entry name" value="PAS"/>
</dbReference>
<keyword evidence="5 21" id="KW-0597">Phosphoprotein</keyword>
<dbReference type="eggNOG" id="COG0642">
    <property type="taxonomic scope" value="Bacteria"/>
</dbReference>
<dbReference type="Pfam" id="PF13426">
    <property type="entry name" value="PAS_9"/>
    <property type="match status" value="1"/>
</dbReference>
<feature type="domain" description="Response regulatory" evidence="23">
    <location>
        <begin position="844"/>
        <end position="965"/>
    </location>
</feature>
<dbReference type="PROSITE" id="PS50894">
    <property type="entry name" value="HPT"/>
    <property type="match status" value="1"/>
</dbReference>
<evidence type="ECO:0000256" key="16">
    <source>
        <dbReference type="ARBA" id="ARBA00058004"/>
    </source>
</evidence>
<feature type="domain" description="Response regulatory" evidence="23">
    <location>
        <begin position="980"/>
        <end position="1103"/>
    </location>
</feature>
<comment type="subcellular location">
    <subcellularLocation>
        <location evidence="2">Cell membrane</location>
        <topology evidence="2">Multi-pass membrane protein</topology>
    </subcellularLocation>
</comment>
<feature type="domain" description="PAS" evidence="24">
    <location>
        <begin position="459"/>
        <end position="534"/>
    </location>
</feature>
<keyword evidence="6 26" id="KW-0808">Transferase</keyword>
<dbReference type="PROSITE" id="PS50109">
    <property type="entry name" value="HIS_KIN"/>
    <property type="match status" value="1"/>
</dbReference>
<dbReference type="FunFam" id="1.10.287.130:FF:000002">
    <property type="entry name" value="Two-component osmosensing histidine kinase"/>
    <property type="match status" value="1"/>
</dbReference>
<dbReference type="InterPro" id="IPR035965">
    <property type="entry name" value="PAS-like_dom_sf"/>
</dbReference>
<dbReference type="SUPFAM" id="SSF55785">
    <property type="entry name" value="PYP-like sensor domain (PAS domain)"/>
    <property type="match status" value="3"/>
</dbReference>
<dbReference type="InterPro" id="IPR005467">
    <property type="entry name" value="His_kinase_dom"/>
</dbReference>
<dbReference type="eggNOG" id="COG2198">
    <property type="taxonomic scope" value="Bacteria"/>
</dbReference>
<evidence type="ECO:0000256" key="12">
    <source>
        <dbReference type="ARBA" id="ARBA00022989"/>
    </source>
</evidence>
<dbReference type="SUPFAM" id="SSF52172">
    <property type="entry name" value="CheY-like"/>
    <property type="match status" value="2"/>
</dbReference>
<dbReference type="CDD" id="cd00082">
    <property type="entry name" value="HisKA"/>
    <property type="match status" value="1"/>
</dbReference>
<dbReference type="Gene3D" id="1.10.287.130">
    <property type="match status" value="1"/>
</dbReference>
<dbReference type="SMART" id="SM00387">
    <property type="entry name" value="HATPase_c"/>
    <property type="match status" value="1"/>
</dbReference>
<evidence type="ECO:0000256" key="6">
    <source>
        <dbReference type="ARBA" id="ARBA00022679"/>
    </source>
</evidence>
<dbReference type="eggNOG" id="COG0784">
    <property type="taxonomic scope" value="Bacteria"/>
</dbReference>
<dbReference type="GO" id="GO:0005886">
    <property type="term" value="C:plasma membrane"/>
    <property type="evidence" value="ECO:0007669"/>
    <property type="project" value="UniProtKB-SubCell"/>
</dbReference>
<evidence type="ECO:0000256" key="18">
    <source>
        <dbReference type="ARBA" id="ARBA00068150"/>
    </source>
</evidence>
<dbReference type="Pfam" id="PF08447">
    <property type="entry name" value="PAS_3"/>
    <property type="match status" value="1"/>
</dbReference>
<dbReference type="RefSeq" id="WP_012347737.1">
    <property type="nucleotide sequence ID" value="NC_010524.1"/>
</dbReference>
<evidence type="ECO:0000256" key="4">
    <source>
        <dbReference type="ARBA" id="ARBA00022475"/>
    </source>
</evidence>
<dbReference type="InterPro" id="IPR001789">
    <property type="entry name" value="Sig_transdc_resp-reg_receiver"/>
</dbReference>
<keyword evidence="4" id="KW-1003">Cell membrane</keyword>
<dbReference type="InterPro" id="IPR004358">
    <property type="entry name" value="Sig_transdc_His_kin-like_C"/>
</dbReference>
<feature type="domain" description="HPt" evidence="25">
    <location>
        <begin position="1155"/>
        <end position="1253"/>
    </location>
</feature>
<evidence type="ECO:0000313" key="27">
    <source>
        <dbReference type="Proteomes" id="UP000001693"/>
    </source>
</evidence>
<evidence type="ECO:0000256" key="20">
    <source>
        <dbReference type="PROSITE-ProRule" id="PRU00110"/>
    </source>
</evidence>
<evidence type="ECO:0000259" key="22">
    <source>
        <dbReference type="PROSITE" id="PS50109"/>
    </source>
</evidence>
<evidence type="ECO:0000259" key="23">
    <source>
        <dbReference type="PROSITE" id="PS50110"/>
    </source>
</evidence>
<dbReference type="InterPro" id="IPR036890">
    <property type="entry name" value="HATPase_C_sf"/>
</dbReference>
<dbReference type="HOGENOM" id="CLU_265361_0_0_4"/>
<dbReference type="Pfam" id="PF01627">
    <property type="entry name" value="Hpt"/>
    <property type="match status" value="1"/>
</dbReference>
<dbReference type="AlphaFoldDB" id="B1XWI2"/>
<reference evidence="26 27" key="1">
    <citation type="submission" date="2008-03" db="EMBL/GenBank/DDBJ databases">
        <title>Complete sequence of Leptothrix cholodnii SP-6.</title>
        <authorList>
            <consortium name="US DOE Joint Genome Institute"/>
            <person name="Copeland A."/>
            <person name="Lucas S."/>
            <person name="Lapidus A."/>
            <person name="Glavina del Rio T."/>
            <person name="Dalin E."/>
            <person name="Tice H."/>
            <person name="Bruce D."/>
            <person name="Goodwin L."/>
            <person name="Pitluck S."/>
            <person name="Chertkov O."/>
            <person name="Brettin T."/>
            <person name="Detter J.C."/>
            <person name="Han C."/>
            <person name="Kuske C.R."/>
            <person name="Schmutz J."/>
            <person name="Larimer F."/>
            <person name="Land M."/>
            <person name="Hauser L."/>
            <person name="Kyrpides N."/>
            <person name="Lykidis A."/>
            <person name="Emerson D."/>
            <person name="Richardson P."/>
        </authorList>
    </citation>
    <scope>NUCLEOTIDE SEQUENCE [LARGE SCALE GENOMIC DNA]</scope>
    <source>
        <strain evidence="27">ATCC 51168 / LMG 8142 / SP-6</strain>
    </source>
</reference>
<dbReference type="InterPro" id="IPR013655">
    <property type="entry name" value="PAS_fold_3"/>
</dbReference>
<dbReference type="Gene3D" id="3.30.565.10">
    <property type="entry name" value="Histidine kinase-like ATPase, C-terminal domain"/>
    <property type="match status" value="1"/>
</dbReference>
<comment type="function">
    <text evidence="16">Member of the two-component regulatory system BvgS/BvgA. Phosphorylates BvgA via a four-step phosphorelay in response to environmental signals.</text>
</comment>
<comment type="catalytic activity">
    <reaction evidence="1">
        <text>ATP + protein L-histidine = ADP + protein N-phospho-L-histidine.</text>
        <dbReference type="EC" id="2.7.13.3"/>
    </reaction>
</comment>
<dbReference type="InterPro" id="IPR008207">
    <property type="entry name" value="Sig_transdc_His_kin_Hpt_dom"/>
</dbReference>
<evidence type="ECO:0000256" key="9">
    <source>
        <dbReference type="ARBA" id="ARBA00022741"/>
    </source>
</evidence>
<dbReference type="Proteomes" id="UP000001693">
    <property type="component" value="Chromosome"/>
</dbReference>
<keyword evidence="8" id="KW-0732">Signal</keyword>
<dbReference type="GO" id="GO:0005524">
    <property type="term" value="F:ATP binding"/>
    <property type="evidence" value="ECO:0007669"/>
    <property type="project" value="UniProtKB-KW"/>
</dbReference>
<dbReference type="SUPFAM" id="SSF55874">
    <property type="entry name" value="ATPase domain of HSP90 chaperone/DNA topoisomerase II/histidine kinase"/>
    <property type="match status" value="1"/>
</dbReference>
<dbReference type="PROSITE" id="PS50112">
    <property type="entry name" value="PAS"/>
    <property type="match status" value="2"/>
</dbReference>
<dbReference type="SUPFAM" id="SSF47226">
    <property type="entry name" value="Histidine-containing phosphotransfer domain, HPT domain"/>
    <property type="match status" value="1"/>
</dbReference>
<dbReference type="SMART" id="SM00091">
    <property type="entry name" value="PAS"/>
    <property type="match status" value="3"/>
</dbReference>
<dbReference type="KEGG" id="lch:Lcho_2718"/>
<keyword evidence="27" id="KW-1185">Reference proteome</keyword>
<feature type="domain" description="PAS" evidence="24">
    <location>
        <begin position="202"/>
        <end position="247"/>
    </location>
</feature>
<keyword evidence="14" id="KW-0843">Virulence</keyword>
<evidence type="ECO:0000256" key="13">
    <source>
        <dbReference type="ARBA" id="ARBA00023012"/>
    </source>
</evidence>
<feature type="modified residue" description="Phosphohistidine" evidence="20">
    <location>
        <position position="1194"/>
    </location>
</feature>
<protein>
    <recommendedName>
        <fullName evidence="18">Sensory/regulatory protein RpfC</fullName>
        <ecNumber evidence="3">2.7.13.3</ecNumber>
    </recommendedName>
    <alternativeName>
        <fullName evidence="19">Virulence sensor protein BvgS</fullName>
    </alternativeName>
</protein>
<dbReference type="CDD" id="cd16922">
    <property type="entry name" value="HATPase_EvgS-ArcB-TorS-like"/>
    <property type="match status" value="1"/>
</dbReference>
<dbReference type="PRINTS" id="PR00344">
    <property type="entry name" value="BCTRLSENSOR"/>
</dbReference>
<dbReference type="Gene3D" id="3.30.450.20">
    <property type="entry name" value="PAS domain"/>
    <property type="match status" value="3"/>
</dbReference>
<evidence type="ECO:0000259" key="24">
    <source>
        <dbReference type="PROSITE" id="PS50112"/>
    </source>
</evidence>
<dbReference type="Pfam" id="PF02518">
    <property type="entry name" value="HATPase_c"/>
    <property type="match status" value="1"/>
</dbReference>
<dbReference type="InterPro" id="IPR036641">
    <property type="entry name" value="HPT_dom_sf"/>
</dbReference>
<feature type="modified residue" description="4-aspartylphosphate" evidence="21">
    <location>
        <position position="898"/>
    </location>
</feature>
<keyword evidence="10 26" id="KW-0418">Kinase</keyword>
<dbReference type="PROSITE" id="PS50110">
    <property type="entry name" value="RESPONSE_REGULATORY"/>
    <property type="match status" value="2"/>
</dbReference>
<dbReference type="CDD" id="cd17546">
    <property type="entry name" value="REC_hyHK_CKI1_RcsC-like"/>
    <property type="match status" value="2"/>
</dbReference>
<dbReference type="EMBL" id="CP001013">
    <property type="protein sequence ID" value="ACB34983.1"/>
    <property type="molecule type" value="Genomic_DNA"/>
</dbReference>
<evidence type="ECO:0000256" key="2">
    <source>
        <dbReference type="ARBA" id="ARBA00004651"/>
    </source>
</evidence>
<name>B1XWI2_LEPCP</name>
<evidence type="ECO:0000313" key="26">
    <source>
        <dbReference type="EMBL" id="ACB34983.1"/>
    </source>
</evidence>
<evidence type="ECO:0000256" key="1">
    <source>
        <dbReference type="ARBA" id="ARBA00000085"/>
    </source>
</evidence>
<evidence type="ECO:0000256" key="21">
    <source>
        <dbReference type="PROSITE-ProRule" id="PRU00169"/>
    </source>
</evidence>
<evidence type="ECO:0000256" key="19">
    <source>
        <dbReference type="ARBA" id="ARBA00070152"/>
    </source>
</evidence>
<evidence type="ECO:0000256" key="8">
    <source>
        <dbReference type="ARBA" id="ARBA00022729"/>
    </source>
</evidence>
<evidence type="ECO:0000256" key="3">
    <source>
        <dbReference type="ARBA" id="ARBA00012438"/>
    </source>
</evidence>
<evidence type="ECO:0000256" key="10">
    <source>
        <dbReference type="ARBA" id="ARBA00022777"/>
    </source>
</evidence>
<keyword evidence="15" id="KW-0472">Membrane</keyword>
<keyword evidence="11" id="KW-0067">ATP-binding</keyword>
<dbReference type="Gene3D" id="1.20.120.160">
    <property type="entry name" value="HPT domain"/>
    <property type="match status" value="1"/>
</dbReference>
<dbReference type="STRING" id="395495.Lcho_2718"/>
<evidence type="ECO:0000256" key="17">
    <source>
        <dbReference type="ARBA" id="ARBA00064003"/>
    </source>
</evidence>
<dbReference type="InterPro" id="IPR036097">
    <property type="entry name" value="HisK_dim/P_sf"/>
</dbReference>
<evidence type="ECO:0000256" key="5">
    <source>
        <dbReference type="ARBA" id="ARBA00022553"/>
    </source>
</evidence>
<dbReference type="EC" id="2.7.13.3" evidence="3"/>
<dbReference type="InterPro" id="IPR011006">
    <property type="entry name" value="CheY-like_superfamily"/>
</dbReference>
<dbReference type="NCBIfam" id="TIGR00229">
    <property type="entry name" value="sensory_box"/>
    <property type="match status" value="1"/>
</dbReference>
<keyword evidence="7" id="KW-0812">Transmembrane</keyword>
<dbReference type="SMART" id="SM00388">
    <property type="entry name" value="HisKA"/>
    <property type="match status" value="1"/>
</dbReference>
<dbReference type="SUPFAM" id="SSF47384">
    <property type="entry name" value="Homodimeric domain of signal transducing histidine kinase"/>
    <property type="match status" value="1"/>
</dbReference>
<feature type="domain" description="Histidine kinase" evidence="22">
    <location>
        <begin position="603"/>
        <end position="826"/>
    </location>
</feature>
<accession>B1XWI2</accession>
<dbReference type="InterPro" id="IPR003594">
    <property type="entry name" value="HATPase_dom"/>
</dbReference>
<gene>
    <name evidence="26" type="ordered locus">Lcho_2718</name>
</gene>
<keyword evidence="9" id="KW-0547">Nucleotide-binding</keyword>
<evidence type="ECO:0000256" key="7">
    <source>
        <dbReference type="ARBA" id="ARBA00022692"/>
    </source>
</evidence>
<proteinExistence type="predicted"/>
<dbReference type="PANTHER" id="PTHR45339">
    <property type="entry name" value="HYBRID SIGNAL TRANSDUCTION HISTIDINE KINASE J"/>
    <property type="match status" value="1"/>
</dbReference>
<dbReference type="PANTHER" id="PTHR45339:SF1">
    <property type="entry name" value="HYBRID SIGNAL TRANSDUCTION HISTIDINE KINASE J"/>
    <property type="match status" value="1"/>
</dbReference>
<organism evidence="26 27">
    <name type="scientific">Leptothrix cholodnii (strain ATCC 51168 / LMG 8142 / SP-6)</name>
    <name type="common">Leptothrix discophora (strain SP-6)</name>
    <dbReference type="NCBI Taxonomy" id="395495"/>
    <lineage>
        <taxon>Bacteria</taxon>
        <taxon>Pseudomonadati</taxon>
        <taxon>Pseudomonadota</taxon>
        <taxon>Betaproteobacteria</taxon>
        <taxon>Burkholderiales</taxon>
        <taxon>Sphaerotilaceae</taxon>
        <taxon>Leptothrix</taxon>
    </lineage>
</organism>
<dbReference type="Pfam" id="PF00072">
    <property type="entry name" value="Response_reg"/>
    <property type="match status" value="2"/>
</dbReference>
<evidence type="ECO:0000256" key="14">
    <source>
        <dbReference type="ARBA" id="ARBA00023026"/>
    </source>
</evidence>
<sequence length="1255" mass="137787">MPANVKPVETLTPDLLWRLARAVSSTSRLLDAMTVVAPSVARALGAQGVGLVQVMQWRPASSLVQPWGPESSTDDEWIDLAQLVLVEAERCPLGRALSRGQVEYGAVGVSPQAWNWRAPGVRQVLVLPVLTLETPDHGPGPVAVAGLAASEPLRPTLAALEFHDPDRFDPEVLPLLGMLALQLAAVARREADLQLARQRDEQLAQVAMLASRTGRSTVITDQNGRIEWVHPAFAEITGHLPLEVQGRPLWEALARDLTRSDAAAQLRTLFAGSGAFRHEFVARRGQACAEPGQPYWLEVDAAQVIDETTGRLQFVCLCSDISSRKAHESGNDEQRELLAALTENLPISLLVLDAQRMQVLSLNRHAQIEFGVSPTPGNSGLDDMLGAGLHERIRAELDEVLQRPGAVEHEFVWPTVEGRRVISARHVAVQDRHGPPRVVITQLRDVTRQRRDELRLRESETRYRELVETIDEGVFISNPARDQWYYIGPRMYQMLGLKVADRREHPDLLQSLVLPDDARLLAQQREHEEALEATDVTLRIRHPGRGLRWLRQRTRTRVLPGGETRVYGLLDDVTDERERALQLQAARDVAEAASQAKSQFMASMSHEIRTPMNGILGMTELLLGTRLDDRQRRFAQAVYRSGENLLEIINDVLDFSKIEAGRLELAPTDFNLRTLIEDTLDLLAPRAHEKGLELSFRETGDVPANVLADPLRLRQVLTNLVANAVKFTEHGEVTVDLRFLPRPRAGAPAMLEFRVRDTGIGMAAELLPRLFTAFTQAHGGMARRYGGTGLGLAISRQLVELMGGQIDVVSQPGVGSEFRFTMTFEPGSGRDSEAGELTALPQARVLVVEDHATNRTVLDHLLSAWGLSVTLAVDGQAALELLRNRPADQPDFDIALVDWRMPRLDGIGFAKALRAEGLAPGTQLVMLSSASAPDDARLAQDAGFVRFIHKPVRKAELRQAILGVTASRGVEPVDAQVRAQVLVVEDNPVNQEVMGQMLHRLGCRVRVAGTALDGLRVLCEQPVDLVLMDIQMPGMDGIEALHWIRRGESSRFKLRTPANLPVVAVTANALDGDEERFLGFGFDAYLSKPYRQSQLLGILQGVVPGLVGTGLPADDSRAAPDPAPAPPGEATLRGGAPMLDVQALQRLRELDPGGRNRLLERVLKAFDASIGRMLTQLAEGQSGQDAALVRHVLHTLKSSSQSVGALALAQMCVDCEAQLRQGVGLDLLATRLNQLQLEMLRVQQGLHPYIEAQPA</sequence>
<evidence type="ECO:0000259" key="25">
    <source>
        <dbReference type="PROSITE" id="PS50894"/>
    </source>
</evidence>
<dbReference type="OrthoDB" id="5290456at2"/>
<dbReference type="FunFam" id="3.30.565.10:FF:000010">
    <property type="entry name" value="Sensor histidine kinase RcsC"/>
    <property type="match status" value="1"/>
</dbReference>
<keyword evidence="12" id="KW-1133">Transmembrane helix</keyword>
<feature type="modified residue" description="4-aspartylphosphate" evidence="21">
    <location>
        <position position="1029"/>
    </location>
</feature>
<dbReference type="InterPro" id="IPR003661">
    <property type="entry name" value="HisK_dim/P_dom"/>
</dbReference>
<dbReference type="Gene3D" id="3.40.50.2300">
    <property type="match status" value="2"/>
</dbReference>
<comment type="subunit">
    <text evidence="17">At low DSF concentrations, interacts with RpfF.</text>
</comment>
<dbReference type="GO" id="GO:0000155">
    <property type="term" value="F:phosphorelay sensor kinase activity"/>
    <property type="evidence" value="ECO:0007669"/>
    <property type="project" value="InterPro"/>
</dbReference>
<dbReference type="eggNOG" id="COG2202">
    <property type="taxonomic scope" value="Bacteria"/>
</dbReference>
<dbReference type="CDD" id="cd00130">
    <property type="entry name" value="PAS"/>
    <property type="match status" value="1"/>
</dbReference>
<dbReference type="SMART" id="SM00448">
    <property type="entry name" value="REC"/>
    <property type="match status" value="2"/>
</dbReference>
<evidence type="ECO:0000256" key="15">
    <source>
        <dbReference type="ARBA" id="ARBA00023136"/>
    </source>
</evidence>
<evidence type="ECO:0000256" key="11">
    <source>
        <dbReference type="ARBA" id="ARBA00022840"/>
    </source>
</evidence>